<protein>
    <recommendedName>
        <fullName evidence="3">Fibronectin type-III domain-containing protein</fullName>
    </recommendedName>
</protein>
<evidence type="ECO:0008006" key="3">
    <source>
        <dbReference type="Google" id="ProtNLM"/>
    </source>
</evidence>
<feature type="non-terminal residue" evidence="1">
    <location>
        <position position="1"/>
    </location>
</feature>
<accession>A0A820KE36</accession>
<dbReference type="Proteomes" id="UP000663868">
    <property type="component" value="Unassembled WGS sequence"/>
</dbReference>
<name>A0A820KE36_9BILA</name>
<comment type="caution">
    <text evidence="1">The sequence shown here is derived from an EMBL/GenBank/DDBJ whole genome shotgun (WGS) entry which is preliminary data.</text>
</comment>
<reference evidence="1" key="1">
    <citation type="submission" date="2021-02" db="EMBL/GenBank/DDBJ databases">
        <authorList>
            <person name="Nowell W R."/>
        </authorList>
    </citation>
    <scope>NUCLEOTIDE SEQUENCE</scope>
</reference>
<dbReference type="AlphaFoldDB" id="A0A820KE36"/>
<organism evidence="1 2">
    <name type="scientific">Adineta steineri</name>
    <dbReference type="NCBI Taxonomy" id="433720"/>
    <lineage>
        <taxon>Eukaryota</taxon>
        <taxon>Metazoa</taxon>
        <taxon>Spiralia</taxon>
        <taxon>Gnathifera</taxon>
        <taxon>Rotifera</taxon>
        <taxon>Eurotatoria</taxon>
        <taxon>Bdelloidea</taxon>
        <taxon>Adinetida</taxon>
        <taxon>Adinetidae</taxon>
        <taxon>Adineta</taxon>
    </lineage>
</organism>
<gene>
    <name evidence="1" type="ORF">KXQ929_LOCUS47435</name>
</gene>
<evidence type="ECO:0000313" key="1">
    <source>
        <dbReference type="EMBL" id="CAF4335845.1"/>
    </source>
</evidence>
<sequence length="198" mass="22888">GAPLISLAVSNEQTTIFLMWAHIGDHVSEYIVYVDDIERTTIYEKDFNDFFGIQFHGAQQRKRYLLHVEAKLKNSNDIRKSNILNVNPPLEMPLKEQLIDRYFAYITVNAEIPPPDMRLEIIHLDHFPHPRPEPQRKIETLSITPSLQDAIPTISFQQNSNGITLFWSKSTQRISDIVHNYRIIVDGEQYGESISPSD</sequence>
<evidence type="ECO:0000313" key="2">
    <source>
        <dbReference type="Proteomes" id="UP000663868"/>
    </source>
</evidence>
<dbReference type="EMBL" id="CAJOBB010017128">
    <property type="protein sequence ID" value="CAF4335845.1"/>
    <property type="molecule type" value="Genomic_DNA"/>
</dbReference>
<feature type="non-terminal residue" evidence="1">
    <location>
        <position position="198"/>
    </location>
</feature>
<proteinExistence type="predicted"/>